<feature type="compositionally biased region" description="Basic and acidic residues" evidence="5">
    <location>
        <begin position="59"/>
        <end position="85"/>
    </location>
</feature>
<feature type="region of interest" description="Disordered" evidence="5">
    <location>
        <begin position="50"/>
        <end position="231"/>
    </location>
</feature>
<dbReference type="Gene3D" id="2.60.120.920">
    <property type="match status" value="1"/>
</dbReference>
<dbReference type="SMART" id="SM00449">
    <property type="entry name" value="SPRY"/>
    <property type="match status" value="1"/>
</dbReference>
<dbReference type="Gene3D" id="4.10.830.40">
    <property type="match status" value="1"/>
</dbReference>
<feature type="compositionally biased region" description="Basic and acidic residues" evidence="5">
    <location>
        <begin position="93"/>
        <end position="106"/>
    </location>
</feature>
<accession>A0A9Q1HQG9</accession>
<dbReference type="SUPFAM" id="SSF57845">
    <property type="entry name" value="B-box zinc-binding domain"/>
    <property type="match status" value="1"/>
</dbReference>
<dbReference type="SUPFAM" id="SSF49899">
    <property type="entry name" value="Concanavalin A-like lectins/glucanases"/>
    <property type="match status" value="1"/>
</dbReference>
<dbReference type="GO" id="GO:0005737">
    <property type="term" value="C:cytoplasm"/>
    <property type="evidence" value="ECO:0007669"/>
    <property type="project" value="UniProtKB-ARBA"/>
</dbReference>
<dbReference type="InterPro" id="IPR001870">
    <property type="entry name" value="B30.2/SPRY"/>
</dbReference>
<dbReference type="InterPro" id="IPR003877">
    <property type="entry name" value="SPRY_dom"/>
</dbReference>
<dbReference type="SMART" id="SM00589">
    <property type="entry name" value="PRY"/>
    <property type="match status" value="1"/>
</dbReference>
<feature type="compositionally biased region" description="Basic and acidic residues" evidence="5">
    <location>
        <begin position="201"/>
        <end position="210"/>
    </location>
</feature>
<dbReference type="Pfam" id="PF00643">
    <property type="entry name" value="zf-B_box"/>
    <property type="match status" value="1"/>
</dbReference>
<feature type="domain" description="B30.2/SPRY" evidence="6">
    <location>
        <begin position="518"/>
        <end position="714"/>
    </location>
</feature>
<proteinExistence type="predicted"/>
<dbReference type="PANTHER" id="PTHR25465:SF10">
    <property type="entry name" value="TRIPARTITE MOTIF-CONTAINING PROTEIN 16-RELATED"/>
    <property type="match status" value="1"/>
</dbReference>
<evidence type="ECO:0000313" key="8">
    <source>
        <dbReference type="Proteomes" id="UP001152803"/>
    </source>
</evidence>
<dbReference type="PROSITE" id="PS50188">
    <property type="entry name" value="B302_SPRY"/>
    <property type="match status" value="1"/>
</dbReference>
<keyword evidence="1" id="KW-0479">Metal-binding</keyword>
<dbReference type="InterPro" id="IPR043136">
    <property type="entry name" value="B30.2/SPRY_sf"/>
</dbReference>
<dbReference type="InterPro" id="IPR003879">
    <property type="entry name" value="Butyrophylin_SPRY"/>
</dbReference>
<dbReference type="AlphaFoldDB" id="A0A9Q1HQG9"/>
<evidence type="ECO:0000256" key="2">
    <source>
        <dbReference type="ARBA" id="ARBA00022771"/>
    </source>
</evidence>
<evidence type="ECO:0000256" key="4">
    <source>
        <dbReference type="SAM" id="Coils"/>
    </source>
</evidence>
<evidence type="ECO:0000313" key="7">
    <source>
        <dbReference type="EMBL" id="KAJ8254151.1"/>
    </source>
</evidence>
<keyword evidence="8" id="KW-1185">Reference proteome</keyword>
<dbReference type="InterPro" id="IPR006574">
    <property type="entry name" value="PRY"/>
</dbReference>
<dbReference type="PRINTS" id="PR01407">
    <property type="entry name" value="BUTYPHLNCDUF"/>
</dbReference>
<dbReference type="PANTHER" id="PTHR25465">
    <property type="entry name" value="B-BOX DOMAIN CONTAINING"/>
    <property type="match status" value="1"/>
</dbReference>
<feature type="coiled-coil region" evidence="4">
    <location>
        <begin position="336"/>
        <end position="363"/>
    </location>
</feature>
<protein>
    <recommendedName>
        <fullName evidence="6">B30.2/SPRY domain-containing protein</fullName>
    </recommendedName>
</protein>
<evidence type="ECO:0000259" key="6">
    <source>
        <dbReference type="PROSITE" id="PS50188"/>
    </source>
</evidence>
<dbReference type="InterPro" id="IPR058030">
    <property type="entry name" value="TRIM8/14/16/25/29/45/65_CC"/>
</dbReference>
<comment type="caution">
    <text evidence="7">The sequence shown here is derived from an EMBL/GenBank/DDBJ whole genome shotgun (WGS) entry which is preliminary data.</text>
</comment>
<evidence type="ECO:0000256" key="5">
    <source>
        <dbReference type="SAM" id="MobiDB-lite"/>
    </source>
</evidence>
<feature type="compositionally biased region" description="Basic and acidic residues" evidence="5">
    <location>
        <begin position="137"/>
        <end position="147"/>
    </location>
</feature>
<dbReference type="Pfam" id="PF25600">
    <property type="entry name" value="TRIM_CC"/>
    <property type="match status" value="1"/>
</dbReference>
<reference evidence="7" key="1">
    <citation type="journal article" date="2023" name="Science">
        <title>Genome structures resolve the early diversification of teleost fishes.</title>
        <authorList>
            <person name="Parey E."/>
            <person name="Louis A."/>
            <person name="Montfort J."/>
            <person name="Bouchez O."/>
            <person name="Roques C."/>
            <person name="Iampietro C."/>
            <person name="Lluch J."/>
            <person name="Castinel A."/>
            <person name="Donnadieu C."/>
            <person name="Desvignes T."/>
            <person name="Floi Bucao C."/>
            <person name="Jouanno E."/>
            <person name="Wen M."/>
            <person name="Mejri S."/>
            <person name="Dirks R."/>
            <person name="Jansen H."/>
            <person name="Henkel C."/>
            <person name="Chen W.J."/>
            <person name="Zahm M."/>
            <person name="Cabau C."/>
            <person name="Klopp C."/>
            <person name="Thompson A.W."/>
            <person name="Robinson-Rechavi M."/>
            <person name="Braasch I."/>
            <person name="Lecointre G."/>
            <person name="Bobe J."/>
            <person name="Postlethwait J.H."/>
            <person name="Berthelot C."/>
            <person name="Roest Crollius H."/>
            <person name="Guiguen Y."/>
        </authorList>
    </citation>
    <scope>NUCLEOTIDE SEQUENCE</scope>
    <source>
        <strain evidence="7">Concon-B</strain>
    </source>
</reference>
<dbReference type="Proteomes" id="UP001152803">
    <property type="component" value="Unassembled WGS sequence"/>
</dbReference>
<dbReference type="Gene3D" id="3.30.160.60">
    <property type="entry name" value="Classic Zinc Finger"/>
    <property type="match status" value="1"/>
</dbReference>
<gene>
    <name evidence="7" type="ORF">COCON_G00207630</name>
</gene>
<feature type="compositionally biased region" description="Basic and acidic residues" evidence="5">
    <location>
        <begin position="173"/>
        <end position="183"/>
    </location>
</feature>
<dbReference type="OrthoDB" id="6270329at2759"/>
<dbReference type="InterPro" id="IPR000315">
    <property type="entry name" value="Znf_B-box"/>
</dbReference>
<dbReference type="InterPro" id="IPR013320">
    <property type="entry name" value="ConA-like_dom_sf"/>
</dbReference>
<dbReference type="InterPro" id="IPR051051">
    <property type="entry name" value="E3_ubiq-ligase_TRIM/RNF"/>
</dbReference>
<keyword evidence="2" id="KW-0863">Zinc-finger</keyword>
<keyword evidence="4" id="KW-0175">Coiled coil</keyword>
<dbReference type="EMBL" id="JAFJMO010000016">
    <property type="protein sequence ID" value="KAJ8254151.1"/>
    <property type="molecule type" value="Genomic_DNA"/>
</dbReference>
<evidence type="ECO:0000256" key="1">
    <source>
        <dbReference type="ARBA" id="ARBA00022723"/>
    </source>
</evidence>
<keyword evidence="3" id="KW-0862">Zinc</keyword>
<sequence>MDGVDMNVSLAQSEDLLAASGSVTVRISQSSGASLVLSVPMGAAVEEISQEGTGCQQCHCDDPGPKSEQERRASPRSAAEWERIQDPPAARSLVEEQKAPEEKKPGPLETEGPQGPELGEQKPGQLETEGPQGPELGEPKPSQRETEGPQGPELGEPKPGQLETEGPQGPELGEPKPSQRETDGPQGPELGEPKPGQLETEGPRDPELGEPKPGQLETEGPQGPELGEEAPGPKDVACDACLESTPHKAVKSCLTCLVSYCQAHLRPHLENSKFHNHRLVEPLRDIERRTCEGHGQPLELYCPAEACCVCVCQECEEAAHQGHALIPLTEARRDMEKELQEKVEDMMNMVTAVEKAINKLQTNTISIKSSVTEVRSGMELRFAALQAAMGKVLEDVREILRAEERQAVQRADGIQTHLEKKLSEVHRAQARAEKLSRNKNDIDFLEEYSLWRKDVVDVTVPSVYIGLIDRLAVFDHMVTESTQELSGQLLPAYRDKLKEAFKCVKLGVKSTAGVLNTGPSEEPEPETREDFLKYGTVLSFDADTAHSYLRLMEKSRKATNTTPWQHSYPDGPGRFAHWRQVLAAESFCLGRHYFEVEFGGDGVHVGVTYKSIDRKSEKSNGCITGNDFSWCLEWSGAFSAWHSDVETPLKVAEGFSRIGVYVDYDKGLLAFYGVSSSMTLIHKYQAEFMEPLYPAFWLSKKENVVLLVSPWDDFLSQPPKPSSL</sequence>
<evidence type="ECO:0000256" key="3">
    <source>
        <dbReference type="ARBA" id="ARBA00022833"/>
    </source>
</evidence>
<dbReference type="SMART" id="SM00336">
    <property type="entry name" value="BBOX"/>
    <property type="match status" value="1"/>
</dbReference>
<organism evidence="7 8">
    <name type="scientific">Conger conger</name>
    <name type="common">Conger eel</name>
    <name type="synonym">Muraena conger</name>
    <dbReference type="NCBI Taxonomy" id="82655"/>
    <lineage>
        <taxon>Eukaryota</taxon>
        <taxon>Metazoa</taxon>
        <taxon>Chordata</taxon>
        <taxon>Craniata</taxon>
        <taxon>Vertebrata</taxon>
        <taxon>Euteleostomi</taxon>
        <taxon>Actinopterygii</taxon>
        <taxon>Neopterygii</taxon>
        <taxon>Teleostei</taxon>
        <taxon>Anguilliformes</taxon>
        <taxon>Congridae</taxon>
        <taxon>Conger</taxon>
    </lineage>
</organism>
<dbReference type="GO" id="GO:0008270">
    <property type="term" value="F:zinc ion binding"/>
    <property type="evidence" value="ECO:0007669"/>
    <property type="project" value="UniProtKB-KW"/>
</dbReference>
<dbReference type="Pfam" id="PF00622">
    <property type="entry name" value="SPRY"/>
    <property type="match status" value="1"/>
</dbReference>
<name>A0A9Q1HQG9_CONCO</name>
<dbReference type="Pfam" id="PF13765">
    <property type="entry name" value="PRY"/>
    <property type="match status" value="1"/>
</dbReference>